<dbReference type="Pfam" id="PF17390">
    <property type="entry name" value="Bac_rhamnosid_C"/>
    <property type="match status" value="1"/>
</dbReference>
<dbReference type="STRING" id="504487.JCM19538_3265"/>
<dbReference type="Gene3D" id="2.60.120.260">
    <property type="entry name" value="Galactose-binding domain-like"/>
    <property type="match status" value="2"/>
</dbReference>
<feature type="domain" description="Alpha-L-rhamnosidase C-terminal" evidence="7">
    <location>
        <begin position="832"/>
        <end position="905"/>
    </location>
</feature>
<dbReference type="Pfam" id="PF05592">
    <property type="entry name" value="Bac_rhamnosid"/>
    <property type="match status" value="1"/>
</dbReference>
<dbReference type="InterPro" id="IPR008928">
    <property type="entry name" value="6-hairpin_glycosidase_sf"/>
</dbReference>
<dbReference type="InterPro" id="IPR013737">
    <property type="entry name" value="Bac_rhamnosid_N"/>
</dbReference>
<proteinExistence type="predicted"/>
<evidence type="ECO:0000313" key="10">
    <source>
        <dbReference type="Proteomes" id="UP000029641"/>
    </source>
</evidence>
<evidence type="ECO:0000256" key="2">
    <source>
        <dbReference type="ARBA" id="ARBA00012652"/>
    </source>
</evidence>
<dbReference type="SUPFAM" id="SSF48208">
    <property type="entry name" value="Six-hairpin glycosidases"/>
    <property type="match status" value="1"/>
</dbReference>
<dbReference type="Proteomes" id="UP000030184">
    <property type="component" value="Unassembled WGS sequence"/>
</dbReference>
<evidence type="ECO:0000256" key="3">
    <source>
        <dbReference type="ARBA" id="ARBA00022801"/>
    </source>
</evidence>
<dbReference type="EMBL" id="BBNR01000008">
    <property type="protein sequence ID" value="GAL67214.1"/>
    <property type="molecule type" value="Genomic_DNA"/>
</dbReference>
<name>A0A090VVC4_9FLAO</name>
<dbReference type="PANTHER" id="PTHR33307">
    <property type="entry name" value="ALPHA-RHAMNOSIDASE (EUROFUNG)"/>
    <property type="match status" value="1"/>
</dbReference>
<organism evidence="8 10">
    <name type="scientific">Jejuia pallidilutea</name>
    <dbReference type="NCBI Taxonomy" id="504487"/>
    <lineage>
        <taxon>Bacteria</taxon>
        <taxon>Pseudomonadati</taxon>
        <taxon>Bacteroidota</taxon>
        <taxon>Flavobacteriia</taxon>
        <taxon>Flavobacteriales</taxon>
        <taxon>Flavobacteriaceae</taxon>
        <taxon>Jejuia</taxon>
    </lineage>
</organism>
<feature type="domain" description="Alpha-L-rhamnosidase concanavalin-like" evidence="4">
    <location>
        <begin position="395"/>
        <end position="484"/>
    </location>
</feature>
<evidence type="ECO:0000313" key="8">
    <source>
        <dbReference type="EMBL" id="GAL67214.1"/>
    </source>
</evidence>
<sequence>MNKNVLIFLFLLASFSGLTQIKPYDLKLEYRENPEGVDVKKPRFFWKLKSAEAGQYQKNYQLIVATSKENIEKGVGDVYNSKKVKSSQTTQILYKGKPLRPATQYYWKVKVWDKNNIPSWSKIATFSTGLFQKEDWKNAQWIAWKPQKQWEKEWWERKDIESKALQFQLPSLFGSSMSMFERYHFHHQNPYDASPLLRKAFKVSKKVKHAKAYISGLGYYELFINGKRIGTQVLDPGWTDYRQTILYATHDITEQIQNGENLAGVMLGRGFYGQLAYDHWGFYKKDGYVGQPKLLCLIKVQYEDGTEENVISDLSWKVTGGPIVYDGPHMGEIYDARKEIKNWNIASFDDTSWDTVNPAPHPGGEVVAQMCQPIRVTKTFQPVNIKSKGSYGQWIDTGTNSAGWIRLRLKNLKKGQQVTIYYGEHLDPTSSGQPGRLQQMAYIGKGAAEEFAECRFSYKGYRYVQVKGYKTKITKDDVEVKFVHSDVPLVGNFESSDKTVDAVHDICRKSLIFNLHSIVTDCPNREKNGWLGDAVTGVEFGMANYDLAALMTKFTRDIFDTQTTEGALSPIAPANNYRKGKSTLWSSAGVHIPWYMYQYYGDTRLFENYWENMMRWVEYSWRNNNSKTKDGMFAEIYNDWVPPYDATYRGGGKPGGNEVIASMNFYLVLKRLTYMADKLGKNKDKKRLENQLKSIHQGIQKYAFNAEKVEYSGLKPFPEFLPVVNILALDYGIVPEKYRAQLEKRVVENIVEEKDYHLWGGIFSIHSAFEYLPKNGYANIMHKVVVNEEWPSFGWMIKEGATTLPEGYKFTSSDMHHFMGAVDNFFYRHIVGINADESHPGFQNIILKPNFIKSMEFAKASYNSIHGEIKAEWKKIDENTYEYYGEVPPNCEAKVVLPSKTETIKSGAFKYVVNL</sequence>
<dbReference type="InterPro" id="IPR012341">
    <property type="entry name" value="6hp_glycosidase-like_sf"/>
</dbReference>
<evidence type="ECO:0000259" key="5">
    <source>
        <dbReference type="Pfam" id="PF08531"/>
    </source>
</evidence>
<dbReference type="AlphaFoldDB" id="A0A090VVC4"/>
<evidence type="ECO:0000256" key="1">
    <source>
        <dbReference type="ARBA" id="ARBA00001445"/>
    </source>
</evidence>
<dbReference type="Gene3D" id="2.60.40.10">
    <property type="entry name" value="Immunoglobulins"/>
    <property type="match status" value="1"/>
</dbReference>
<gene>
    <name evidence="8" type="ORF">JCM19301_1826</name>
    <name evidence="9" type="ORF">JCM19538_3265</name>
</gene>
<dbReference type="InterPro" id="IPR013783">
    <property type="entry name" value="Ig-like_fold"/>
</dbReference>
<dbReference type="RefSeq" id="WP_052417912.1">
    <property type="nucleotide sequence ID" value="NZ_BBNR01000008.1"/>
</dbReference>
<dbReference type="Pfam" id="PF17389">
    <property type="entry name" value="Bac_rhamnosid6H"/>
    <property type="match status" value="1"/>
</dbReference>
<dbReference type="GO" id="GO:0030596">
    <property type="term" value="F:alpha-L-rhamnosidase activity"/>
    <property type="evidence" value="ECO:0007669"/>
    <property type="project" value="UniProtKB-EC"/>
</dbReference>
<dbReference type="EC" id="3.2.1.40" evidence="2"/>
<dbReference type="InterPro" id="IPR035396">
    <property type="entry name" value="Bac_rhamnosid6H"/>
</dbReference>
<dbReference type="InterPro" id="IPR035398">
    <property type="entry name" value="Bac_rhamnosid_C"/>
</dbReference>
<comment type="catalytic activity">
    <reaction evidence="1">
        <text>Hydrolysis of terminal non-reducing alpha-L-rhamnose residues in alpha-L-rhamnosides.</text>
        <dbReference type="EC" id="3.2.1.40"/>
    </reaction>
</comment>
<dbReference type="Pfam" id="PF25788">
    <property type="entry name" value="Ig_Rha78A_N"/>
    <property type="match status" value="1"/>
</dbReference>
<feature type="domain" description="Bacterial alpha-L-rhamnosidase N-terminal" evidence="5">
    <location>
        <begin position="205"/>
        <end position="378"/>
    </location>
</feature>
<protein>
    <recommendedName>
        <fullName evidence="2">alpha-L-rhamnosidase</fullName>
        <ecNumber evidence="2">3.2.1.40</ecNumber>
    </recommendedName>
</protein>
<dbReference type="GO" id="GO:0005975">
    <property type="term" value="P:carbohydrate metabolic process"/>
    <property type="evidence" value="ECO:0007669"/>
    <property type="project" value="InterPro"/>
</dbReference>
<dbReference type="Gene3D" id="1.50.10.10">
    <property type="match status" value="1"/>
</dbReference>
<keyword evidence="11" id="KW-1185">Reference proteome</keyword>
<evidence type="ECO:0000259" key="4">
    <source>
        <dbReference type="Pfam" id="PF05592"/>
    </source>
</evidence>
<reference evidence="11" key="1">
    <citation type="journal article" date="2014" name="Genome Announc.">
        <title>Draft Genome Sequence of Marine Flavobacterium Jejuia pallidilutea Strain 11shimoA1 and Pigmentation Mutants.</title>
        <authorList>
            <person name="Takatani N."/>
            <person name="Nakanishi M."/>
            <person name="Meirelles P."/>
            <person name="Mino S."/>
            <person name="Suda W."/>
            <person name="Oshima K."/>
            <person name="Hattori M."/>
            <person name="Ohkuma M."/>
            <person name="Hosokawa M."/>
            <person name="Miyashita K."/>
            <person name="Thompson F.L."/>
            <person name="Niwa A."/>
            <person name="Sawabe T."/>
            <person name="Sawabe T."/>
        </authorList>
    </citation>
    <scope>NUCLEOTIDE SEQUENCE [LARGE SCALE GENOMIC DNA]</scope>
    <source>
        <strain evidence="11">JCM 19538</strain>
    </source>
</reference>
<feature type="domain" description="Alpha-L-rhamnosidase six-hairpin glycosidase" evidence="6">
    <location>
        <begin position="490"/>
        <end position="830"/>
    </location>
</feature>
<dbReference type="Pfam" id="PF08531">
    <property type="entry name" value="Bac_rhamnosid_N"/>
    <property type="match status" value="1"/>
</dbReference>
<dbReference type="eggNOG" id="COG3408">
    <property type="taxonomic scope" value="Bacteria"/>
</dbReference>
<evidence type="ECO:0000259" key="7">
    <source>
        <dbReference type="Pfam" id="PF17390"/>
    </source>
</evidence>
<dbReference type="Proteomes" id="UP000029641">
    <property type="component" value="Unassembled WGS sequence"/>
</dbReference>
<dbReference type="EMBL" id="BBNY01000053">
    <property type="protein sequence ID" value="GAL89788.1"/>
    <property type="molecule type" value="Genomic_DNA"/>
</dbReference>
<evidence type="ECO:0000313" key="11">
    <source>
        <dbReference type="Proteomes" id="UP000030184"/>
    </source>
</evidence>
<evidence type="ECO:0000259" key="6">
    <source>
        <dbReference type="Pfam" id="PF17389"/>
    </source>
</evidence>
<dbReference type="OrthoDB" id="9815108at2"/>
<comment type="caution">
    <text evidence="8">The sequence shown here is derived from an EMBL/GenBank/DDBJ whole genome shotgun (WGS) entry which is preliminary data.</text>
</comment>
<dbReference type="InterPro" id="IPR016007">
    <property type="entry name" value="Alpha_rhamnosid"/>
</dbReference>
<keyword evidence="8" id="KW-0326">Glycosidase</keyword>
<accession>A0A090VVC4</accession>
<dbReference type="InterPro" id="IPR008902">
    <property type="entry name" value="Rhamnosid_concanavalin"/>
</dbReference>
<keyword evidence="3 8" id="KW-0378">Hydrolase</keyword>
<dbReference type="PANTHER" id="PTHR33307:SF6">
    <property type="entry name" value="ALPHA-RHAMNOSIDASE (EUROFUNG)-RELATED"/>
    <property type="match status" value="1"/>
</dbReference>
<evidence type="ECO:0000313" key="9">
    <source>
        <dbReference type="EMBL" id="GAL89788.1"/>
    </source>
</evidence>
<dbReference type="PIRSF" id="PIRSF010631">
    <property type="entry name" value="A-rhamnsds"/>
    <property type="match status" value="1"/>
</dbReference>
<dbReference type="Gene3D" id="2.60.420.10">
    <property type="entry name" value="Maltose phosphorylase, domain 3"/>
    <property type="match status" value="1"/>
</dbReference>